<dbReference type="Proteomes" id="UP001222932">
    <property type="component" value="Unassembled WGS sequence"/>
</dbReference>
<proteinExistence type="predicted"/>
<name>A0AAD3YEV7_9TREE</name>
<reference evidence="1" key="2">
    <citation type="submission" date="2023-06" db="EMBL/GenBank/DDBJ databases">
        <authorList>
            <person name="Kobayashi Y."/>
            <person name="Kayamori A."/>
            <person name="Aoki K."/>
            <person name="Shiwa Y."/>
            <person name="Fujita N."/>
            <person name="Sugita T."/>
            <person name="Iwasaki W."/>
            <person name="Tanaka N."/>
            <person name="Takashima M."/>
        </authorList>
    </citation>
    <scope>NUCLEOTIDE SEQUENCE</scope>
    <source>
        <strain evidence="1">HIS016</strain>
    </source>
</reference>
<comment type="caution">
    <text evidence="1">The sequence shown here is derived from an EMBL/GenBank/DDBJ whole genome shotgun (WGS) entry which is preliminary data.</text>
</comment>
<protein>
    <submittedName>
        <fullName evidence="1">Uncharacterized protein</fullName>
    </submittedName>
</protein>
<evidence type="ECO:0000313" key="2">
    <source>
        <dbReference type="Proteomes" id="UP001222932"/>
    </source>
</evidence>
<sequence length="176" mass="19280">MLALLLLVSALVRALDVREIMDVPEPSAYVPVHNETAFAFPRAHDWFTIGTTNYVLWDWLESHTSDLRVVLDRPDGDVDMLRGPLVLKDKIPANMFGMSYNGSLPASPGHGYRLSLRDVANDSVVYASSESFEIKGADAKPTAPVPWGLPKATAHSGAVRTRWNPLSAMGLLIVLL</sequence>
<keyword evidence="2" id="KW-1185">Reference proteome</keyword>
<reference evidence="1" key="1">
    <citation type="journal article" date="2023" name="BMC Genomics">
        <title>Chromosome-level genome assemblies of Cutaneotrichosporon spp. (Trichosporonales, Basidiomycota) reveal imbalanced evolution between nucleotide sequences and chromosome synteny.</title>
        <authorList>
            <person name="Kobayashi Y."/>
            <person name="Kayamori A."/>
            <person name="Aoki K."/>
            <person name="Shiwa Y."/>
            <person name="Matsutani M."/>
            <person name="Fujita N."/>
            <person name="Sugita T."/>
            <person name="Iwasaki W."/>
            <person name="Tanaka N."/>
            <person name="Takashima M."/>
        </authorList>
    </citation>
    <scope>NUCLEOTIDE SEQUENCE</scope>
    <source>
        <strain evidence="1">HIS016</strain>
    </source>
</reference>
<accession>A0AAD3YEV7</accession>
<evidence type="ECO:0000313" key="1">
    <source>
        <dbReference type="EMBL" id="GMK59439.1"/>
    </source>
</evidence>
<gene>
    <name evidence="1" type="ORF">CspeluHIS016_0800450</name>
</gene>
<dbReference type="EMBL" id="BTCM01000008">
    <property type="protein sequence ID" value="GMK59439.1"/>
    <property type="molecule type" value="Genomic_DNA"/>
</dbReference>
<dbReference type="AlphaFoldDB" id="A0AAD3YEV7"/>
<organism evidence="1 2">
    <name type="scientific">Cutaneotrichosporon spelunceum</name>
    <dbReference type="NCBI Taxonomy" id="1672016"/>
    <lineage>
        <taxon>Eukaryota</taxon>
        <taxon>Fungi</taxon>
        <taxon>Dikarya</taxon>
        <taxon>Basidiomycota</taxon>
        <taxon>Agaricomycotina</taxon>
        <taxon>Tremellomycetes</taxon>
        <taxon>Trichosporonales</taxon>
        <taxon>Trichosporonaceae</taxon>
        <taxon>Cutaneotrichosporon</taxon>
    </lineage>
</organism>